<keyword evidence="2" id="KW-0812">Transmembrane</keyword>
<feature type="transmembrane region" description="Helical" evidence="2">
    <location>
        <begin position="21"/>
        <end position="40"/>
    </location>
</feature>
<dbReference type="STRING" id="28091.SAMEA3174300_00405"/>
<sequence>MAHYRPSLNEYEKLKRKNRRRLVGATVMVVFAGGLLAAALSRSDGENAEIAVEQAAGQKTDAVPSESPVIQINDQQVAGAEKPAANESPNTEVPQPQGGKLKQTELDNPLLNPVEAQTAPLADSEDSLHDTAEAEPAQTAKPAVKQPEPAKQAEEPEAAPPVVIINNRADTQKPVQADTPTAERKNIKQAVAPAETKKTVETPAKTVQNAKPSEAKPQADKERLEAEKRKAEADKRQAEQEDARKKEQKLKEQQAKAEAEKRAAEAAKKQAEQAKQAKSRQDKQESQKKNAQDVLNNKSAKAVAKDPQAILEGKAQIQKGKAIIQAGAYSNREQAKQVQQRLANLGISAYISEADTSKGKVYRVRTVAYPDRQTANKALGHIRQQGIDGLVIGQQ</sequence>
<dbReference type="Pfam" id="PF05036">
    <property type="entry name" value="SPOR"/>
    <property type="match status" value="1"/>
</dbReference>
<feature type="region of interest" description="Disordered" evidence="1">
    <location>
        <begin position="73"/>
        <end position="308"/>
    </location>
</feature>
<keyword evidence="5" id="KW-1185">Reference proteome</keyword>
<dbReference type="GO" id="GO:0042834">
    <property type="term" value="F:peptidoglycan binding"/>
    <property type="evidence" value="ECO:0007669"/>
    <property type="project" value="InterPro"/>
</dbReference>
<dbReference type="AlphaFoldDB" id="A0A448VQ73"/>
<dbReference type="InterPro" id="IPR036680">
    <property type="entry name" value="SPOR-like_sf"/>
</dbReference>
<dbReference type="OrthoDB" id="8614111at2"/>
<proteinExistence type="predicted"/>
<dbReference type="EMBL" id="LR134533">
    <property type="protein sequence ID" value="VEJ51939.1"/>
    <property type="molecule type" value="Genomic_DNA"/>
</dbReference>
<organism evidence="4 5">
    <name type="scientific">Neisseria weaveri</name>
    <dbReference type="NCBI Taxonomy" id="28091"/>
    <lineage>
        <taxon>Bacteria</taxon>
        <taxon>Pseudomonadati</taxon>
        <taxon>Pseudomonadota</taxon>
        <taxon>Betaproteobacteria</taxon>
        <taxon>Neisseriales</taxon>
        <taxon>Neisseriaceae</taxon>
        <taxon>Neisseria</taxon>
    </lineage>
</organism>
<reference evidence="4 5" key="1">
    <citation type="submission" date="2018-12" db="EMBL/GenBank/DDBJ databases">
        <authorList>
            <consortium name="Pathogen Informatics"/>
        </authorList>
    </citation>
    <scope>NUCLEOTIDE SEQUENCE [LARGE SCALE GENOMIC DNA]</scope>
    <source>
        <strain evidence="4 5">NCTC12742</strain>
    </source>
</reference>
<dbReference type="PANTHER" id="PTHR38687">
    <property type="entry name" value="CELL DIVISION PROTEIN DEDD-RELATED"/>
    <property type="match status" value="1"/>
</dbReference>
<feature type="domain" description="SPOR" evidence="3">
    <location>
        <begin position="316"/>
        <end position="395"/>
    </location>
</feature>
<name>A0A448VQ73_9NEIS</name>
<dbReference type="RefSeq" id="WP_004283551.1">
    <property type="nucleotide sequence ID" value="NZ_CAUJRG010000005.1"/>
</dbReference>
<keyword evidence="2" id="KW-0472">Membrane</keyword>
<feature type="compositionally biased region" description="Basic and acidic residues" evidence="1">
    <location>
        <begin position="279"/>
        <end position="291"/>
    </location>
</feature>
<dbReference type="Proteomes" id="UP000272771">
    <property type="component" value="Chromosome"/>
</dbReference>
<dbReference type="Gene3D" id="3.30.70.1070">
    <property type="entry name" value="Sporulation related repeat"/>
    <property type="match status" value="1"/>
</dbReference>
<evidence type="ECO:0000313" key="4">
    <source>
        <dbReference type="EMBL" id="VEJ51939.1"/>
    </source>
</evidence>
<evidence type="ECO:0000256" key="2">
    <source>
        <dbReference type="SAM" id="Phobius"/>
    </source>
</evidence>
<evidence type="ECO:0000256" key="1">
    <source>
        <dbReference type="SAM" id="MobiDB-lite"/>
    </source>
</evidence>
<accession>A0A448VQ73</accession>
<keyword evidence="2" id="KW-1133">Transmembrane helix</keyword>
<dbReference type="PROSITE" id="PS51724">
    <property type="entry name" value="SPOR"/>
    <property type="match status" value="1"/>
</dbReference>
<evidence type="ECO:0000313" key="5">
    <source>
        <dbReference type="Proteomes" id="UP000272771"/>
    </source>
</evidence>
<dbReference type="InterPro" id="IPR052521">
    <property type="entry name" value="Cell_div_SPOR-domain"/>
</dbReference>
<dbReference type="SUPFAM" id="SSF110997">
    <property type="entry name" value="Sporulation related repeat"/>
    <property type="match status" value="1"/>
</dbReference>
<protein>
    <submittedName>
        <fullName evidence="4">Tetrapac protein</fullName>
    </submittedName>
</protein>
<evidence type="ECO:0000259" key="3">
    <source>
        <dbReference type="PROSITE" id="PS51724"/>
    </source>
</evidence>
<dbReference type="InterPro" id="IPR007730">
    <property type="entry name" value="SPOR-like_dom"/>
</dbReference>
<gene>
    <name evidence="4" type="ORF">NCTC12742_01848</name>
</gene>
<feature type="compositionally biased region" description="Basic and acidic residues" evidence="1">
    <location>
        <begin position="213"/>
        <end position="272"/>
    </location>
</feature>